<dbReference type="Pfam" id="PF10135">
    <property type="entry name" value="Rod-binding"/>
    <property type="match status" value="1"/>
</dbReference>
<evidence type="ECO:0000313" key="4">
    <source>
        <dbReference type="Proteomes" id="UP001321786"/>
    </source>
</evidence>
<accession>A0AAU9EFE8</accession>
<proteinExistence type="predicted"/>
<name>A0AAU9EFE8_9FIRM</name>
<feature type="domain" description="Flagellar protein FlgJ N-terminal" evidence="2">
    <location>
        <begin position="61"/>
        <end position="109"/>
    </location>
</feature>
<protein>
    <recommendedName>
        <fullName evidence="2">Flagellar protein FlgJ N-terminal domain-containing protein</fullName>
    </recommendedName>
</protein>
<evidence type="ECO:0000313" key="3">
    <source>
        <dbReference type="EMBL" id="BEP30229.1"/>
    </source>
</evidence>
<dbReference type="KEGG" id="hprf:HLPR_25600"/>
<reference evidence="3 4" key="1">
    <citation type="submission" date="2023-08" db="EMBL/GenBank/DDBJ databases">
        <title>Helicovermis profunda gen. nov., sp. nov., a novel mesophilic, fermentative bacterium within the Bacillota from a deep-sea hydrothermal vent chimney.</title>
        <authorList>
            <person name="Miyazaki U."/>
            <person name="Mizutani D."/>
            <person name="Hashimoto Y."/>
            <person name="Tame A."/>
            <person name="Sawayama S."/>
            <person name="Miyazaki J."/>
            <person name="Takai K."/>
            <person name="Nakagawa S."/>
        </authorList>
    </citation>
    <scope>NUCLEOTIDE SEQUENCE [LARGE SCALE GENOMIC DNA]</scope>
    <source>
        <strain evidence="3 4">S502</strain>
    </source>
</reference>
<feature type="region of interest" description="Disordered" evidence="1">
    <location>
        <begin position="1"/>
        <end position="21"/>
    </location>
</feature>
<feature type="compositionally biased region" description="Polar residues" evidence="1">
    <location>
        <begin position="1"/>
        <end position="14"/>
    </location>
</feature>
<keyword evidence="4" id="KW-1185">Reference proteome</keyword>
<dbReference type="Proteomes" id="UP001321786">
    <property type="component" value="Chromosome"/>
</dbReference>
<organism evidence="3 4">
    <name type="scientific">Helicovermis profundi</name>
    <dbReference type="NCBI Taxonomy" id="3065157"/>
    <lineage>
        <taxon>Bacteria</taxon>
        <taxon>Bacillati</taxon>
        <taxon>Bacillota</taxon>
        <taxon>Clostridia</taxon>
        <taxon>Helicovermis</taxon>
    </lineage>
</organism>
<gene>
    <name evidence="3" type="ORF">HLPR_25600</name>
</gene>
<evidence type="ECO:0000259" key="2">
    <source>
        <dbReference type="Pfam" id="PF10135"/>
    </source>
</evidence>
<sequence length="133" mass="14935">MKIGNNVSMNSSIDSAKANAEKATDDAFKDMLERAKKSKDKSELKKVAEDFESIFINMMFKSMRGSSENKDGFIEKSNARSMFESMYDEELSKVISKSGGFGISDMIYKSLNKNIENTNKDDEDKVKSIDIKG</sequence>
<dbReference type="InterPro" id="IPR019301">
    <property type="entry name" value="Flagellar_prot_FlgJ_N"/>
</dbReference>
<dbReference type="PRINTS" id="PR01002">
    <property type="entry name" value="FLGFLGJ"/>
</dbReference>
<evidence type="ECO:0000256" key="1">
    <source>
        <dbReference type="SAM" id="MobiDB-lite"/>
    </source>
</evidence>
<dbReference type="EMBL" id="AP028654">
    <property type="protein sequence ID" value="BEP30229.1"/>
    <property type="molecule type" value="Genomic_DNA"/>
</dbReference>
<dbReference type="AlphaFoldDB" id="A0AAU9EFE8"/>
<dbReference type="RefSeq" id="WP_338535828.1">
    <property type="nucleotide sequence ID" value="NZ_AP028654.1"/>
</dbReference>